<evidence type="ECO:0000313" key="1">
    <source>
        <dbReference type="EMBL" id="KAF2734813.1"/>
    </source>
</evidence>
<sequence length="272" mass="30163">MADEKTAVLETIRSFLAAASANTTSLAGCYPYILPSGFMFNIRPDNPIQLTLADSLARVEKQLQTLNAQSWSESLREPLEVWIHDDIAAVWSGCDISINGQTVRSGINAFTLLKVPDEGAQNWKIAGVADTQWAAGDPAPAMSDNVTPELMAPIEDFFARLRKRDWEGLLAVLLPGGGMSRARAGEQASHFMWPEFVEMLKGLVETFPKEVDINERVFDIEAKVCGDLAMVWTPFVVEYDGIVKRRGVNVWWLWMKEGKWVISGCQDTGKPA</sequence>
<evidence type="ECO:0008006" key="3">
    <source>
        <dbReference type="Google" id="ProtNLM"/>
    </source>
</evidence>
<accession>A0A9P4R0Z7</accession>
<dbReference type="PROSITE" id="PS51257">
    <property type="entry name" value="PROKAR_LIPOPROTEIN"/>
    <property type="match status" value="1"/>
</dbReference>
<dbReference type="OrthoDB" id="2896390at2759"/>
<gene>
    <name evidence="1" type="ORF">EJ04DRAFT_512244</name>
</gene>
<dbReference type="Gene3D" id="3.10.450.50">
    <property type="match status" value="1"/>
</dbReference>
<dbReference type="SUPFAM" id="SSF54427">
    <property type="entry name" value="NTF2-like"/>
    <property type="match status" value="2"/>
</dbReference>
<proteinExistence type="predicted"/>
<comment type="caution">
    <text evidence="1">The sequence shown here is derived from an EMBL/GenBank/DDBJ whole genome shotgun (WGS) entry which is preliminary data.</text>
</comment>
<dbReference type="EMBL" id="ML996143">
    <property type="protein sequence ID" value="KAF2734813.1"/>
    <property type="molecule type" value="Genomic_DNA"/>
</dbReference>
<organism evidence="1 2">
    <name type="scientific">Polyplosphaeria fusca</name>
    <dbReference type="NCBI Taxonomy" id="682080"/>
    <lineage>
        <taxon>Eukaryota</taxon>
        <taxon>Fungi</taxon>
        <taxon>Dikarya</taxon>
        <taxon>Ascomycota</taxon>
        <taxon>Pezizomycotina</taxon>
        <taxon>Dothideomycetes</taxon>
        <taxon>Pleosporomycetidae</taxon>
        <taxon>Pleosporales</taxon>
        <taxon>Tetraplosphaeriaceae</taxon>
        <taxon>Polyplosphaeria</taxon>
    </lineage>
</organism>
<dbReference type="Proteomes" id="UP000799444">
    <property type="component" value="Unassembled WGS sequence"/>
</dbReference>
<keyword evidence="2" id="KW-1185">Reference proteome</keyword>
<evidence type="ECO:0000313" key="2">
    <source>
        <dbReference type="Proteomes" id="UP000799444"/>
    </source>
</evidence>
<dbReference type="AlphaFoldDB" id="A0A9P4R0Z7"/>
<name>A0A9P4R0Z7_9PLEO</name>
<dbReference type="InterPro" id="IPR032710">
    <property type="entry name" value="NTF2-like_dom_sf"/>
</dbReference>
<protein>
    <recommendedName>
        <fullName evidence="3">DUF4440 domain-containing protein</fullName>
    </recommendedName>
</protein>
<reference evidence="1" key="1">
    <citation type="journal article" date="2020" name="Stud. Mycol.">
        <title>101 Dothideomycetes genomes: a test case for predicting lifestyles and emergence of pathogens.</title>
        <authorList>
            <person name="Haridas S."/>
            <person name="Albert R."/>
            <person name="Binder M."/>
            <person name="Bloem J."/>
            <person name="Labutti K."/>
            <person name="Salamov A."/>
            <person name="Andreopoulos B."/>
            <person name="Baker S."/>
            <person name="Barry K."/>
            <person name="Bills G."/>
            <person name="Bluhm B."/>
            <person name="Cannon C."/>
            <person name="Castanera R."/>
            <person name="Culley D."/>
            <person name="Daum C."/>
            <person name="Ezra D."/>
            <person name="Gonzalez J."/>
            <person name="Henrissat B."/>
            <person name="Kuo A."/>
            <person name="Liang C."/>
            <person name="Lipzen A."/>
            <person name="Lutzoni F."/>
            <person name="Magnuson J."/>
            <person name="Mondo S."/>
            <person name="Nolan M."/>
            <person name="Ohm R."/>
            <person name="Pangilinan J."/>
            <person name="Park H.-J."/>
            <person name="Ramirez L."/>
            <person name="Alfaro M."/>
            <person name="Sun H."/>
            <person name="Tritt A."/>
            <person name="Yoshinaga Y."/>
            <person name="Zwiers L.-H."/>
            <person name="Turgeon B."/>
            <person name="Goodwin S."/>
            <person name="Spatafora J."/>
            <person name="Crous P."/>
            <person name="Grigoriev I."/>
        </authorList>
    </citation>
    <scope>NUCLEOTIDE SEQUENCE</scope>
    <source>
        <strain evidence="1">CBS 125425</strain>
    </source>
</reference>